<feature type="compositionally biased region" description="Basic and acidic residues" evidence="11">
    <location>
        <begin position="585"/>
        <end position="595"/>
    </location>
</feature>
<dbReference type="Pfam" id="PF00262">
    <property type="entry name" value="Calreticulin"/>
    <property type="match status" value="1"/>
</dbReference>
<dbReference type="PhylomeDB" id="Q9VXF6"/>
<feature type="compositionally biased region" description="Acidic residues" evidence="11">
    <location>
        <begin position="540"/>
        <end position="549"/>
    </location>
</feature>
<keyword evidence="5 10" id="KW-1133">Transmembrane helix</keyword>
<feature type="compositionally biased region" description="Acidic residues" evidence="11">
    <location>
        <begin position="569"/>
        <end position="584"/>
    </location>
</feature>
<dbReference type="OrthoDB" id="1938156at2759"/>
<comment type="similarity">
    <text evidence="2 10">Belongs to the calreticulin family.</text>
</comment>
<dbReference type="GO" id="GO:0036503">
    <property type="term" value="P:ERAD pathway"/>
    <property type="evidence" value="ECO:0000318"/>
    <property type="project" value="GO_Central"/>
</dbReference>
<dbReference type="EMBL" id="AE014298">
    <property type="protein sequence ID" value="AAF48618.2"/>
    <property type="molecule type" value="Genomic_DNA"/>
</dbReference>
<reference evidence="12 14" key="10">
    <citation type="journal article" date="2015" name="G3 (Bethesda)">
        <title>Gene Model Annotations for Drosophila melanogaster: The Rule-Benders.</title>
        <authorList>
            <consortium name="FlyBase Consortium"/>
            <person name="Crosby M.A."/>
            <person name="Gramates L.S."/>
            <person name="Dos Santos G."/>
            <person name="Matthews B.B."/>
            <person name="St Pierre S.E."/>
            <person name="Zhou P."/>
            <person name="Schroeder A.J."/>
            <person name="Falls K."/>
            <person name="Emmert D.B."/>
            <person name="Russo S.M."/>
            <person name="Gelbart W.M."/>
            <person name="null"/>
        </authorList>
    </citation>
    <scope>NUCLEOTIDE SEQUENCE [LARGE SCALE GENOMIC DNA]</scope>
    <source>
        <strain evidence="14">Berkeley</strain>
    </source>
</reference>
<protein>
    <submittedName>
        <fullName evidence="12">Calnexin 14D</fullName>
    </submittedName>
</protein>
<evidence type="ECO:0000256" key="4">
    <source>
        <dbReference type="ARBA" id="ARBA00022824"/>
    </source>
</evidence>
<dbReference type="GO" id="GO:0051082">
    <property type="term" value="F:unfolded protein binding"/>
    <property type="evidence" value="ECO:0000250"/>
    <property type="project" value="FlyBase"/>
</dbReference>
<proteinExistence type="inferred from homology"/>
<dbReference type="Proteomes" id="UP000000803">
    <property type="component" value="Chromosome X"/>
</dbReference>
<evidence type="ECO:0000313" key="12">
    <source>
        <dbReference type="EMBL" id="AAF48618.2"/>
    </source>
</evidence>
<keyword evidence="3 10" id="KW-0812">Transmembrane</keyword>
<feature type="disulfide bond" evidence="9">
    <location>
        <begin position="151"/>
        <end position="186"/>
    </location>
</feature>
<feature type="chain" id="PRO_5004336267" evidence="10">
    <location>
        <begin position="22"/>
        <end position="639"/>
    </location>
</feature>
<reference evidence="12 14" key="8">
    <citation type="journal article" date="2007" name="Science">
        <title>Sequence finishing and mapping of Drosophila melanogaster heterochromatin.</title>
        <authorList>
            <person name="Hoskins R.A."/>
            <person name="Carlson J.W."/>
            <person name="Kennedy C."/>
            <person name="Acevedo D."/>
            <person name="Evans-Holm M."/>
            <person name="Frise E."/>
            <person name="Wan K.H."/>
            <person name="Park S."/>
            <person name="Mendez-Lago M."/>
            <person name="Rossi F."/>
            <person name="Villasante A."/>
            <person name="Dimitri P."/>
            <person name="Karpen G.H."/>
            <person name="Celniker S.E."/>
        </authorList>
    </citation>
    <scope>NUCLEOTIDE SEQUENCE [LARGE SCALE GENOMIC DNA]</scope>
    <source>
        <strain evidence="14">Berkeley</strain>
    </source>
</reference>
<reference evidence="12 14" key="3">
    <citation type="journal article" date="2002" name="Genome Biol.">
        <title>Annotation of the Drosophila melanogaster euchromatic genome: a systematic review.</title>
        <authorList>
            <person name="Misra S."/>
            <person name="Crosby M.A."/>
            <person name="Mungall C.J."/>
            <person name="Matthews B.B."/>
            <person name="Campbell K.S."/>
            <person name="Hradecky P."/>
            <person name="Huang Y."/>
            <person name="Kaminker J.S."/>
            <person name="Millburn G.H."/>
            <person name="Prochnik S.E."/>
            <person name="Smith C.D."/>
            <person name="Tupy J.L."/>
            <person name="Whitfied E.J."/>
            <person name="Bayraktaroglu L."/>
            <person name="Berman B.P."/>
            <person name="Bettencourt B.R."/>
            <person name="Celniker S.E."/>
            <person name="de Grey A.D."/>
            <person name="Drysdale R.A."/>
            <person name="Harris N.L."/>
            <person name="Richter J."/>
            <person name="Russo S."/>
            <person name="Schroeder A.J."/>
            <person name="Shu S.Q."/>
            <person name="Stapleton M."/>
            <person name="Yamada C."/>
            <person name="Ashburner M."/>
            <person name="Gelbart W.M."/>
            <person name="Rubin G.M."/>
            <person name="Lewis S.E."/>
        </authorList>
    </citation>
    <scope>GENOME REANNOTATION</scope>
    <source>
        <strain evidence="14">Berkeley</strain>
    </source>
</reference>
<feature type="compositionally biased region" description="Basic and acidic residues" evidence="11">
    <location>
        <begin position="530"/>
        <end position="539"/>
    </location>
</feature>
<feature type="signal peptide" evidence="10">
    <location>
        <begin position="1"/>
        <end position="21"/>
    </location>
</feature>
<reference evidence="12 14" key="4">
    <citation type="journal article" date="2002" name="Genome Biol.">
        <title>The transposable elements of the Drosophila melanogaster euchromatin: a genomics perspective.</title>
        <authorList>
            <person name="Kaminker J.S."/>
            <person name="Bergman C.M."/>
            <person name="Kronmiller B."/>
            <person name="Carlson J."/>
            <person name="Svirskas R."/>
            <person name="Patel S."/>
            <person name="Frise E."/>
            <person name="Wheeler D.A."/>
            <person name="Lewis S.E."/>
            <person name="Rubin G.M."/>
            <person name="Ashburner M."/>
            <person name="Celniker S.E."/>
        </authorList>
    </citation>
    <scope>NUCLEOTIDE SEQUENCE [LARGE SCALE GENOMIC DNA]</scope>
    <source>
        <strain evidence="14">Berkeley</strain>
    </source>
</reference>
<dbReference type="RefSeq" id="NP_573131.1">
    <property type="nucleotide sequence ID" value="NM_132903.3"/>
</dbReference>
<keyword evidence="10" id="KW-0732">Signal</keyword>
<dbReference type="PANTHER" id="PTHR11073:SF1">
    <property type="entry name" value="CALNEXIN 14D-RELATED"/>
    <property type="match status" value="1"/>
</dbReference>
<dbReference type="eggNOG" id="KOG0675">
    <property type="taxonomic scope" value="Eukaryota"/>
</dbReference>
<feature type="region of interest" description="Disordered" evidence="11">
    <location>
        <begin position="260"/>
        <end position="305"/>
    </location>
</feature>
<reference evidence="12 14" key="7">
    <citation type="journal article" date="2007" name="Science">
        <title>The Release 5.1 annotation of Drosophila melanogaster heterochromatin.</title>
        <authorList>
            <person name="Smith C.D."/>
            <person name="Shu S."/>
            <person name="Mungall C.J."/>
            <person name="Karpen G.H."/>
        </authorList>
    </citation>
    <scope>NUCLEOTIDE SEQUENCE [LARGE SCALE GENOMIC DNA]</scope>
    <source>
        <strain evidence="14">Berkeley</strain>
    </source>
</reference>
<dbReference type="VEuPathDB" id="VectorBase:FBgn0264077"/>
<comment type="function">
    <text evidence="8">Calcium-binding protein that interacts with newly synthesized monoglucosylated glycoproteins in the endoplasmic reticulum. It may act in assisting protein assembly and/or in the retention within the ER of unassembled protein subunits. It seems to play a major role in the quality control apparatus of the ER by the retention of incorrectly folded proteins. Required for embryogenesis and larval development under heat and ER stress conditions. May be important for germ cell development. Involved in neuronal necrotic cell death.</text>
</comment>
<dbReference type="GO" id="GO:0005789">
    <property type="term" value="C:endoplasmic reticulum membrane"/>
    <property type="evidence" value="ECO:0000250"/>
    <property type="project" value="FlyBase"/>
</dbReference>
<feature type="transmembrane region" description="Helical" evidence="10">
    <location>
        <begin position="472"/>
        <end position="495"/>
    </location>
</feature>
<dbReference type="AGR" id="FB:FBgn0264077"/>
<dbReference type="InterPro" id="IPR001580">
    <property type="entry name" value="Calret/calnex"/>
</dbReference>
<evidence type="ECO:0000256" key="10">
    <source>
        <dbReference type="RuleBase" id="RU362126"/>
    </source>
</evidence>
<gene>
    <name evidence="12 13" type="primary">Cnx14D</name>
    <name evidence="12" type="synonym">Cnx</name>
    <name evidence="12" type="synonym">cnx14D</name>
    <name evidence="12" type="synonym">Dmel\CG9906</name>
    <name evidence="12" type="synonym">Xcbp1</name>
    <name evidence="12 13" type="ORF">CG9906</name>
    <name evidence="12" type="ORF">Dmel_CG9906</name>
</gene>
<name>Q9VXF6_DROME</name>
<feature type="region of interest" description="Disordered" evidence="11">
    <location>
        <begin position="510"/>
        <end position="639"/>
    </location>
</feature>
<reference evidence="12 14" key="11">
    <citation type="journal article" date="2015" name="Genome Res.">
        <title>The Release 6 reference sequence of the Drosophila melanogaster genome.</title>
        <authorList>
            <person name="Hoskins R.A."/>
            <person name="Carlson J.W."/>
            <person name="Wan K.H."/>
            <person name="Park S."/>
            <person name="Mendez I."/>
            <person name="Galle S.E."/>
            <person name="Booth B.W."/>
            <person name="Pfeiffer B.D."/>
            <person name="George R.A."/>
            <person name="Svirskas R."/>
            <person name="Krzywinski M."/>
            <person name="Schein J."/>
            <person name="Accardo M.C."/>
            <person name="Damia E."/>
            <person name="Messina G."/>
            <person name="Mendez-Lago M."/>
            <person name="de Pablos B."/>
            <person name="Demakova O.V."/>
            <person name="Andreyeva E.N."/>
            <person name="Boldyreva L.V."/>
            <person name="Marra M."/>
            <person name="Carvalho A.B."/>
            <person name="Dimitri P."/>
            <person name="Villasante A."/>
            <person name="Zhimulev I.F."/>
            <person name="Rubin G.M."/>
            <person name="Karpen G.H."/>
            <person name="Celniker S.E."/>
        </authorList>
    </citation>
    <scope>NUCLEOTIDE SEQUENCE [LARGE SCALE GENOMIC DNA]</scope>
    <source>
        <strain evidence="14">Berkeley</strain>
    </source>
</reference>
<evidence type="ECO:0000256" key="11">
    <source>
        <dbReference type="SAM" id="MobiDB-lite"/>
    </source>
</evidence>
<evidence type="ECO:0000313" key="13">
    <source>
        <dbReference type="FlyBase" id="FBgn0264077"/>
    </source>
</evidence>
<reference evidence="12 14" key="5">
    <citation type="journal article" date="2002" name="Genome Biol.">
        <title>Heterochromatic sequences in a Drosophila whole-genome shotgun assembly.</title>
        <authorList>
            <person name="Hoskins R.A."/>
            <person name="Smith C.D."/>
            <person name="Carlson J.W."/>
            <person name="Carvalho A.B."/>
            <person name="Halpern A."/>
            <person name="Kaminker J.S."/>
            <person name="Kennedy C."/>
            <person name="Mungall C.J."/>
            <person name="Sullivan B.A."/>
            <person name="Sutton G.G."/>
            <person name="Yasuhara J.C."/>
            <person name="Wakimoto B.T."/>
            <person name="Myers E.W."/>
            <person name="Celniker S.E."/>
            <person name="Rubin G.M."/>
            <person name="Karpen G.H."/>
        </authorList>
    </citation>
    <scope>NUCLEOTIDE SEQUENCE [LARGE SCALE GENOMIC DNA]</scope>
    <source>
        <strain evidence="14">Berkeley</strain>
    </source>
</reference>
<dbReference type="Bgee" id="FBgn0264077">
    <property type="expression patterns" value="Expressed in early-mid elongation-stage spermatid (Drosophila) in testis and 15 other cell types or tissues"/>
</dbReference>
<organism evidence="12 14">
    <name type="scientific">Drosophila melanogaster</name>
    <name type="common">Fruit fly</name>
    <dbReference type="NCBI Taxonomy" id="7227"/>
    <lineage>
        <taxon>Eukaryota</taxon>
        <taxon>Metazoa</taxon>
        <taxon>Ecdysozoa</taxon>
        <taxon>Arthropoda</taxon>
        <taxon>Hexapoda</taxon>
        <taxon>Insecta</taxon>
        <taxon>Pterygota</taxon>
        <taxon>Neoptera</taxon>
        <taxon>Endopterygota</taxon>
        <taxon>Diptera</taxon>
        <taxon>Brachycera</taxon>
        <taxon>Muscomorpha</taxon>
        <taxon>Ephydroidea</taxon>
        <taxon>Drosophilidae</taxon>
        <taxon>Drosophila</taxon>
        <taxon>Sophophora</taxon>
    </lineage>
</organism>
<dbReference type="PANTHER" id="PTHR11073">
    <property type="entry name" value="CALRETICULIN AND CALNEXIN"/>
    <property type="match status" value="1"/>
</dbReference>
<evidence type="ECO:0000256" key="8">
    <source>
        <dbReference type="ARBA" id="ARBA00053392"/>
    </source>
</evidence>
<evidence type="ECO:0000256" key="1">
    <source>
        <dbReference type="ARBA" id="ARBA00004115"/>
    </source>
</evidence>
<reference evidence="12 14" key="1">
    <citation type="journal article" date="2000" name="Science">
        <title>The genome sequence of Drosophila melanogaster.</title>
        <authorList>
            <person name="Adams M.D."/>
            <person name="Celniker S.E."/>
            <person name="Holt R.A."/>
            <person name="Evans C.A."/>
            <person name="Gocayne J.D."/>
            <person name="Amanatides P.G."/>
            <person name="Scherer S.E."/>
            <person name="Li P.W."/>
            <person name="Hoskins R.A."/>
            <person name="Galle R.F."/>
            <person name="George R.A."/>
            <person name="Lewis S.E."/>
            <person name="Richards S."/>
            <person name="Ashburner M."/>
            <person name="Henderson S.N."/>
            <person name="Sutton G.G."/>
            <person name="Wortman J.R."/>
            <person name="Yandell M.D."/>
            <person name="Zhang Q."/>
            <person name="Chen L.X."/>
            <person name="Brandon R.C."/>
            <person name="Rogers Y.H."/>
            <person name="Blazej R.G."/>
            <person name="Champe M."/>
            <person name="Pfeiffer B.D."/>
            <person name="Wan K.H."/>
            <person name="Doyle C."/>
            <person name="Baxter E.G."/>
            <person name="Helt G."/>
            <person name="Nelson C.R."/>
            <person name="Gabor G.L."/>
            <person name="Abril J.F."/>
            <person name="Agbayani A."/>
            <person name="An H.J."/>
            <person name="Andrews-Pfannkoch C."/>
            <person name="Baldwin D."/>
            <person name="Ballew R.M."/>
            <person name="Basu A."/>
            <person name="Baxendale J."/>
            <person name="Bayraktaroglu L."/>
            <person name="Beasley E.M."/>
            <person name="Beeson K.Y."/>
            <person name="Benos P.V."/>
            <person name="Berman B.P."/>
            <person name="Bhandari D."/>
            <person name="Bolshakov S."/>
            <person name="Borkova D."/>
            <person name="Botchan M.R."/>
            <person name="Bouck J."/>
            <person name="Brokstein P."/>
            <person name="Brottier P."/>
            <person name="Burtis K.C."/>
            <person name="Busam D.A."/>
            <person name="Butler H."/>
            <person name="Cadieu E."/>
            <person name="Center A."/>
            <person name="Chandra I."/>
            <person name="Cherry J.M."/>
            <person name="Cawley S."/>
            <person name="Dahlke C."/>
            <person name="Davenport L.B."/>
            <person name="Davies P."/>
            <person name="de Pablos B."/>
            <person name="Delcher A."/>
            <person name="Deng Z."/>
            <person name="Mays A.D."/>
            <person name="Dew I."/>
            <person name="Dietz S.M."/>
            <person name="Dodson K."/>
            <person name="Doup L.E."/>
            <person name="Downes M."/>
            <person name="Dugan-Rocha S."/>
            <person name="Dunkov B.C."/>
            <person name="Dunn P."/>
            <person name="Durbin K.J."/>
            <person name="Evangelista C.C."/>
            <person name="Ferraz C."/>
            <person name="Ferriera S."/>
            <person name="Fleischmann W."/>
            <person name="Fosler C."/>
            <person name="Gabrielian A.E."/>
            <person name="Garg N.S."/>
            <person name="Gelbart W.M."/>
            <person name="Glasser K."/>
            <person name="Glodek A."/>
            <person name="Gong F."/>
            <person name="Gorrell J.H."/>
            <person name="Gu Z."/>
            <person name="Guan P."/>
            <person name="Harris M."/>
            <person name="Harris N.L."/>
            <person name="Harvey D."/>
            <person name="Heiman T.J."/>
            <person name="Hernandez J.R."/>
            <person name="Houck J."/>
            <person name="Hostin D."/>
            <person name="Houston K.A."/>
            <person name="Howland T.J."/>
            <person name="Wei M.H."/>
            <person name="Ibegwam C."/>
            <person name="Jalali M."/>
            <person name="Kalush F."/>
            <person name="Karpen G.H."/>
            <person name="Ke Z."/>
            <person name="Kennison J.A."/>
            <person name="Ketchum K.A."/>
            <person name="Kimmel B.E."/>
            <person name="Kodira C.D."/>
            <person name="Kraft C."/>
            <person name="Kravitz S."/>
            <person name="Kulp D."/>
            <person name="Lai Z."/>
            <person name="Lasko P."/>
            <person name="Lei Y."/>
            <person name="Levitsky A.A."/>
            <person name="Li J."/>
            <person name="Li Z."/>
            <person name="Liang Y."/>
            <person name="Lin X."/>
            <person name="Liu X."/>
            <person name="Mattei B."/>
            <person name="McIntosh T.C."/>
            <person name="McLeod M.P."/>
            <person name="McPherson D."/>
            <person name="Merkulov G."/>
            <person name="Milshina N.V."/>
            <person name="Mobarry C."/>
            <person name="Morris J."/>
            <person name="Moshrefi A."/>
            <person name="Mount S.M."/>
            <person name="Moy M."/>
            <person name="Murphy B."/>
            <person name="Murphy L."/>
            <person name="Muzny D.M."/>
            <person name="Nelson D.L."/>
            <person name="Nelson D.R."/>
            <person name="Nelson K.A."/>
            <person name="Nixon K."/>
            <person name="Nusskern D.R."/>
            <person name="Pacleb J.M."/>
            <person name="Palazzolo M."/>
            <person name="Pittman G.S."/>
            <person name="Pan S."/>
            <person name="Pollard J."/>
            <person name="Puri V."/>
            <person name="Reese M.G."/>
            <person name="Reinert K."/>
            <person name="Remington K."/>
            <person name="Saunders R.D."/>
            <person name="Scheeler F."/>
            <person name="Shen H."/>
            <person name="Shue B.C."/>
            <person name="Siden-Kiamos I."/>
            <person name="Simpson M."/>
            <person name="Skupski M.P."/>
            <person name="Smith T."/>
            <person name="Spier E."/>
            <person name="Spradling A.C."/>
            <person name="Stapleton M."/>
            <person name="Strong R."/>
            <person name="Sun E."/>
            <person name="Svirskas R."/>
            <person name="Tector C."/>
            <person name="Turner R."/>
            <person name="Venter E."/>
            <person name="Wang A.H."/>
            <person name="Wang X."/>
            <person name="Wang Z.Y."/>
            <person name="Wassarman D.A."/>
            <person name="Weinstock G.M."/>
            <person name="Weissenbach J."/>
            <person name="Williams S.M."/>
            <person name="WoodageT"/>
            <person name="Worley K.C."/>
            <person name="Wu D."/>
            <person name="Yang S."/>
            <person name="Yao Q.A."/>
            <person name="Ye J."/>
            <person name="Yeh R.F."/>
            <person name="Zaveri J.S."/>
            <person name="Zhan M."/>
            <person name="Zhang G."/>
            <person name="Zhao Q."/>
            <person name="Zheng L."/>
            <person name="Zheng X.H."/>
            <person name="Zhong F.N."/>
            <person name="Zhong W."/>
            <person name="Zhou X."/>
            <person name="Zhu S."/>
            <person name="Zhu X."/>
            <person name="Smith H.O."/>
            <person name="Gibbs R.A."/>
            <person name="Myers E.W."/>
            <person name="Rubin G.M."/>
            <person name="Venter J.C."/>
        </authorList>
    </citation>
    <scope>NUCLEOTIDE SEQUENCE [LARGE SCALE GENOMIC DNA]</scope>
    <source>
        <strain evidence="14">Berkeley</strain>
    </source>
</reference>
<dbReference type="GO" id="GO:0006457">
    <property type="term" value="P:protein folding"/>
    <property type="evidence" value="ECO:0000250"/>
    <property type="project" value="FlyBase"/>
</dbReference>
<dbReference type="BioGRID-ORCS" id="32620">
    <property type="hits" value="0 hits in 3 CRISPR screens"/>
</dbReference>
<keyword evidence="14" id="KW-1185">Reference proteome</keyword>
<dbReference type="IntAct" id="Q9VXF6">
    <property type="interactions" value="2"/>
</dbReference>
<dbReference type="PRINTS" id="PR00626">
    <property type="entry name" value="CALRETICULIN"/>
</dbReference>
<dbReference type="FunCoup" id="Q9VXF6">
    <property type="interactions" value="562"/>
</dbReference>
<dbReference type="UCSC" id="CG9906-RA">
    <property type="organism name" value="d. melanogaster"/>
</dbReference>
<evidence type="ECO:0000256" key="9">
    <source>
        <dbReference type="PIRSR" id="PIRSR601580-3"/>
    </source>
</evidence>
<dbReference type="PaxDb" id="7227-FBpp0074074"/>
<dbReference type="CTD" id="32620"/>
<dbReference type="SUPFAM" id="SSF49899">
    <property type="entry name" value="Concanavalin A-like lectins/glucanases"/>
    <property type="match status" value="1"/>
</dbReference>
<comment type="subcellular location">
    <subcellularLocation>
        <location evidence="1">Endoplasmic reticulum membrane</location>
        <topology evidence="1">Single-pass type I membrane protein</topology>
    </subcellularLocation>
</comment>
<keyword evidence="7 10" id="KW-0143">Chaperone</keyword>
<evidence type="ECO:0000256" key="5">
    <source>
        <dbReference type="ARBA" id="ARBA00022989"/>
    </source>
</evidence>
<evidence type="ECO:0000256" key="6">
    <source>
        <dbReference type="ARBA" id="ARBA00023136"/>
    </source>
</evidence>
<dbReference type="HOGENOM" id="CLU_018224_2_0_1"/>
<dbReference type="FunFam" id="2.10.250.10:FF:000001">
    <property type="entry name" value="Calnexin homolog"/>
    <property type="match status" value="1"/>
</dbReference>
<dbReference type="SUPFAM" id="SSF63887">
    <property type="entry name" value="P-domain of calnexin/calreticulin"/>
    <property type="match status" value="1"/>
</dbReference>
<dbReference type="GO" id="GO:0005509">
    <property type="term" value="F:calcium ion binding"/>
    <property type="evidence" value="ECO:0000250"/>
    <property type="project" value="FlyBase"/>
</dbReference>
<keyword evidence="9" id="KW-1015">Disulfide bond</keyword>
<dbReference type="Gene3D" id="2.10.250.10">
    <property type="entry name" value="Calreticulin/calnexin, P domain"/>
    <property type="match status" value="1"/>
</dbReference>
<evidence type="ECO:0000313" key="14">
    <source>
        <dbReference type="Proteomes" id="UP000000803"/>
    </source>
</evidence>
<dbReference type="InParanoid" id="Q9VXF6"/>
<reference evidence="12 14" key="2">
    <citation type="journal article" date="2002" name="Genome Biol.">
        <title>Finishing a whole-genome shotgun: release 3 of the Drosophila melanogaster euchromatic genome sequence.</title>
        <authorList>
            <person name="Celniker S.E."/>
            <person name="Wheeler D.A."/>
            <person name="Kronmiller B."/>
            <person name="Carlson J.W."/>
            <person name="Halpern A."/>
            <person name="Patel S."/>
            <person name="Adams M."/>
            <person name="Champe M."/>
            <person name="Dugan S.P."/>
            <person name="Frise E."/>
            <person name="Hodgson A."/>
            <person name="George R.A."/>
            <person name="Hoskins R.A."/>
            <person name="Laverty T."/>
            <person name="Muzny D.M."/>
            <person name="Nelson C.R."/>
            <person name="Pacleb J.M."/>
            <person name="Park S."/>
            <person name="Pfeiffer B.D."/>
            <person name="Richards S."/>
            <person name="Sodergren E.J."/>
            <person name="Svirskas R."/>
            <person name="Tabor P.E."/>
            <person name="Wan K."/>
            <person name="Stapleton M."/>
            <person name="Sutton G.G."/>
            <person name="Venter C."/>
            <person name="Weinstock G."/>
            <person name="Scherer S.E."/>
            <person name="Myers E.W."/>
            <person name="Gibbs R.A."/>
            <person name="Rubin G.M."/>
        </authorList>
    </citation>
    <scope>NUCLEOTIDE SEQUENCE [LARGE SCALE GENOMIC DNA]</scope>
    <source>
        <strain evidence="14">Berkeley</strain>
    </source>
</reference>
<dbReference type="InterPro" id="IPR013320">
    <property type="entry name" value="ConA-like_dom_sf"/>
</dbReference>
<keyword evidence="6 10" id="KW-0472">Membrane</keyword>
<feature type="compositionally biased region" description="Acidic residues" evidence="11">
    <location>
        <begin position="517"/>
        <end position="529"/>
    </location>
</feature>
<feature type="compositionally biased region" description="Basic residues" evidence="11">
    <location>
        <begin position="630"/>
        <end position="639"/>
    </location>
</feature>
<sequence>MAWKMLFAILLLLSAAKTGYLAPESENSVEDVQIEPGAIYGDEKFAYKSPVIDAEKFYFADHFDDVEASRKRWVLSQAKKNDIADEIAKYDGIWNWESPQRIFWANDLGLVLKSKAKHAAIAAPFRQPFDFKSNKPLVVQYELTLQEGQDCGGSYLKLLSAGKGTEQLNRFNDKTPYTIMFGPDKCGNNLKMHFIFRHVNPLNGNITEKHCKKPNARLGVPFTDKLPHLYQLVVRPDNSFEIRLDHKIIKEGSLLTDFVPPVNPPAEIDDPNDHKPESWDERKKIPDPNAHKPEDWDEDAPPHLPDTDAVMPNGWLEDEPDMIFDPTAIEPEDWNSEIDGEWEAPLVENPVCKKAPGCGKWKAPLIPNPNYKGKWSAPMIENPNNQGKWAPRKIANPDFFEDLKPFQMTPINAVGLELWSMSSDILFDNLIITDDVELARDFAANSFDIKRLYIDRESFGNKVVELARANRAIWGIVIVAIAVPVAITIFCKFGLGPSRVAAAKKAAAAAAKKTDDPQPDDDLGAEEEEKLEKGKKEEEKKEEEEEEEKEENKEEKKEEEKDDEKEMKDCEEEEDDEEKDDEEKTDERAAGDTNKESTPLSASPKKNQKSYLDNNEDEEDTLKNKEPTPKKRKRKALKE</sequence>
<keyword evidence="4 10" id="KW-0256">Endoplasmic reticulum</keyword>
<reference evidence="12 14" key="6">
    <citation type="journal article" date="2005" name="PLoS Comput. Biol.">
        <title>Combined evidence annotation of transposable elements in genome sequences.</title>
        <authorList>
            <person name="Quesneville H."/>
            <person name="Bergman C.M."/>
            <person name="Andrieu O."/>
            <person name="Autard D."/>
            <person name="Nouaud D."/>
            <person name="Ashburner M."/>
            <person name="Anxolabehere D."/>
        </authorList>
    </citation>
    <scope>NUCLEOTIDE SEQUENCE [LARGE SCALE GENOMIC DNA]</scope>
    <source>
        <strain evidence="14">Berkeley</strain>
    </source>
</reference>
<evidence type="ECO:0000256" key="3">
    <source>
        <dbReference type="ARBA" id="ARBA00022692"/>
    </source>
</evidence>
<dbReference type="AlphaFoldDB" id="Q9VXF6"/>
<accession>Q9VXF6</accession>
<feature type="compositionally biased region" description="Polar residues" evidence="11">
    <location>
        <begin position="596"/>
        <end position="613"/>
    </location>
</feature>
<feature type="compositionally biased region" description="Basic and acidic residues" evidence="11">
    <location>
        <begin position="271"/>
        <end position="294"/>
    </location>
</feature>
<dbReference type="GeneID" id="32620"/>
<dbReference type="FlyBase" id="FBgn0264077">
    <property type="gene designation" value="Cnx14D"/>
</dbReference>
<feature type="compositionally biased region" description="Basic and acidic residues" evidence="11">
    <location>
        <begin position="550"/>
        <end position="568"/>
    </location>
</feature>
<dbReference type="FunFam" id="2.60.120.200:FF:000011">
    <property type="entry name" value="Probable calnexin"/>
    <property type="match status" value="1"/>
</dbReference>
<reference evidence="12 14" key="9">
    <citation type="journal article" date="2015" name="G3 (Bethesda)">
        <title>Gene Model Annotations for Drosophila melanogaster: Impact of High-Throughput Data.</title>
        <authorList>
            <consortium name="FlyBase Consortium"/>
            <person name="Matthews B.B."/>
            <person name="Dos Santos G."/>
            <person name="Crosby M.A."/>
            <person name="Emmert D.B."/>
            <person name="St Pierre S.E."/>
            <person name="Gramates L.S."/>
            <person name="Zhou P."/>
            <person name="Schroeder A.J."/>
            <person name="Falls K."/>
            <person name="Strelets V."/>
            <person name="Russo S.M."/>
            <person name="Gelbart W.M."/>
            <person name="null"/>
        </authorList>
    </citation>
    <scope>NUCLEOTIDE SEQUENCE [LARGE SCALE GENOMIC DNA]</scope>
    <source>
        <strain evidence="14">Berkeley</strain>
    </source>
</reference>
<dbReference type="Gene3D" id="2.60.120.200">
    <property type="match status" value="1"/>
</dbReference>
<evidence type="ECO:0000256" key="7">
    <source>
        <dbReference type="ARBA" id="ARBA00023186"/>
    </source>
</evidence>
<dbReference type="InterPro" id="IPR018124">
    <property type="entry name" value="Calret/calnex_CS"/>
</dbReference>
<dbReference type="KEGG" id="dme:Dmel_CG9906"/>
<dbReference type="PROSITE" id="PS00804">
    <property type="entry name" value="CALRETICULIN_2"/>
    <property type="match status" value="1"/>
</dbReference>
<evidence type="ECO:0000256" key="2">
    <source>
        <dbReference type="ARBA" id="ARBA00010983"/>
    </source>
</evidence>
<dbReference type="InterPro" id="IPR009033">
    <property type="entry name" value="Calreticulin/calnexin_P_dom_sf"/>
</dbReference>
<dbReference type="SMR" id="Q9VXF6"/>
<dbReference type="STRING" id="7227.FBpp0074074"/>